<dbReference type="CDD" id="cd04011">
    <property type="entry name" value="C2B_Ferlin"/>
    <property type="match status" value="1"/>
</dbReference>
<feature type="compositionally biased region" description="Basic and acidic residues" evidence="9">
    <location>
        <begin position="427"/>
        <end position="448"/>
    </location>
</feature>
<keyword evidence="4" id="KW-0677">Repeat</keyword>
<feature type="domain" description="C2" evidence="11">
    <location>
        <begin position="72"/>
        <end position="355"/>
    </location>
</feature>
<evidence type="ECO:0000256" key="1">
    <source>
        <dbReference type="ARBA" id="ARBA00004167"/>
    </source>
</evidence>
<evidence type="ECO:0000256" key="7">
    <source>
        <dbReference type="ARBA" id="ARBA00023136"/>
    </source>
</evidence>
<keyword evidence="2 10" id="KW-0812">Transmembrane</keyword>
<feature type="region of interest" description="Disordered" evidence="9">
    <location>
        <begin position="1852"/>
        <end position="1875"/>
    </location>
</feature>
<feature type="domain" description="C2" evidence="11">
    <location>
        <begin position="1646"/>
        <end position="1799"/>
    </location>
</feature>
<comment type="caution">
    <text evidence="12">The sequence shown here is derived from an EMBL/GenBank/DDBJ whole genome shotgun (WGS) entry which is preliminary data.</text>
</comment>
<dbReference type="Pfam" id="PF00168">
    <property type="entry name" value="C2"/>
    <property type="match status" value="5"/>
</dbReference>
<feature type="domain" description="C2" evidence="11">
    <location>
        <begin position="1036"/>
        <end position="1165"/>
    </location>
</feature>
<dbReference type="InterPro" id="IPR032362">
    <property type="entry name" value="Ferlin_C"/>
</dbReference>
<feature type="transmembrane region" description="Helical" evidence="10">
    <location>
        <begin position="1944"/>
        <end position="1963"/>
    </location>
</feature>
<dbReference type="InterPro" id="IPR037724">
    <property type="entry name" value="C2E_Ferlin"/>
</dbReference>
<keyword evidence="3" id="KW-0479">Metal-binding</keyword>
<dbReference type="PROSITE" id="PS50004">
    <property type="entry name" value="C2"/>
    <property type="match status" value="5"/>
</dbReference>
<feature type="domain" description="C2" evidence="11">
    <location>
        <begin position="876"/>
        <end position="1004"/>
    </location>
</feature>
<dbReference type="SMART" id="SM00239">
    <property type="entry name" value="C2"/>
    <property type="match status" value="6"/>
</dbReference>
<feature type="coiled-coil region" evidence="8">
    <location>
        <begin position="683"/>
        <end position="726"/>
    </location>
</feature>
<dbReference type="Pfam" id="PF16165">
    <property type="entry name" value="Ferlin_C"/>
    <property type="match status" value="1"/>
</dbReference>
<dbReference type="InterPro" id="IPR037722">
    <property type="entry name" value="C2C_Ferlin"/>
</dbReference>
<feature type="compositionally biased region" description="Basic residues" evidence="9">
    <location>
        <begin position="1322"/>
        <end position="1332"/>
    </location>
</feature>
<evidence type="ECO:0000256" key="4">
    <source>
        <dbReference type="ARBA" id="ARBA00022737"/>
    </source>
</evidence>
<feature type="region of interest" description="Disordered" evidence="9">
    <location>
        <begin position="1"/>
        <end position="72"/>
    </location>
</feature>
<keyword evidence="8" id="KW-0175">Coiled coil</keyword>
<feature type="region of interest" description="Disordered" evidence="9">
    <location>
        <begin position="427"/>
        <end position="464"/>
    </location>
</feature>
<reference evidence="12 13" key="1">
    <citation type="submission" date="2024-08" db="EMBL/GenBank/DDBJ databases">
        <title>The draft genome of Apodemus speciosus.</title>
        <authorList>
            <person name="Nabeshima K."/>
            <person name="Suzuki S."/>
            <person name="Onuma M."/>
        </authorList>
    </citation>
    <scope>NUCLEOTIDE SEQUENCE [LARGE SCALE GENOMIC DNA]</scope>
    <source>
        <strain evidence="12">IB14-021</strain>
    </source>
</reference>
<feature type="compositionally biased region" description="Basic residues" evidence="9">
    <location>
        <begin position="1255"/>
        <end position="1265"/>
    </location>
</feature>
<evidence type="ECO:0000313" key="13">
    <source>
        <dbReference type="Proteomes" id="UP001623349"/>
    </source>
</evidence>
<evidence type="ECO:0000313" key="12">
    <source>
        <dbReference type="EMBL" id="GAB1299388.1"/>
    </source>
</evidence>
<dbReference type="InterPro" id="IPR037723">
    <property type="entry name" value="C2D_Ferlin"/>
</dbReference>
<feature type="compositionally biased region" description="Polar residues" evidence="9">
    <location>
        <begin position="450"/>
        <end position="460"/>
    </location>
</feature>
<comment type="subcellular location">
    <subcellularLocation>
        <location evidence="1">Membrane</location>
        <topology evidence="1">Single-pass membrane protein</topology>
    </subcellularLocation>
</comment>
<dbReference type="CDD" id="cd04018">
    <property type="entry name" value="C2C_Ferlin"/>
    <property type="match status" value="1"/>
</dbReference>
<dbReference type="PANTHER" id="PTHR12546:SF37">
    <property type="entry name" value="FER-1-LIKE 6 (C. ELEGANS)"/>
    <property type="match status" value="1"/>
</dbReference>
<feature type="compositionally biased region" description="Basic and acidic residues" evidence="9">
    <location>
        <begin position="1291"/>
        <end position="1311"/>
    </location>
</feature>
<protein>
    <submittedName>
        <fullName evidence="12">Fer-1-like 6 (C. elegans)</fullName>
    </submittedName>
</protein>
<dbReference type="InterPro" id="IPR035892">
    <property type="entry name" value="C2_domain_sf"/>
</dbReference>
<dbReference type="InterPro" id="IPR055072">
    <property type="entry name" value="Ferlin_DSRM"/>
</dbReference>
<sequence length="1978" mass="222355">MLRRPGKGMFGLKLKKKKKDKAEKGLVLANKGAQDGSESEVPQEGPSLQEGPEDLTKDDASITPGPSAPSRRRAKLLTKIHDGEIKSQNYQITVTITEARQLAGENIDPVVTIEIGDEKKQSTVKEGTNSPFYNEYFVFDFIGPQVHLFDKIIKISQEFPINLSHAVAFRHGANCVTFLQDFLMVIPAFQHAAVTKTGALLPSNQDNSYTVLHHKLIGSILIGSFRVDVGTVYNQPGHQFCDKWALLTDPGDIRTGTKGYLKCDISVTGKGDILKTNPKTFDAEEQIEKGRTSVQKNCADPVWHEQVVFKEMFPPLCRRVKIQVWDEGSMNDVALATHFIDLKKISNEQDGDKGFLPTFGPAWINLYGSPRNHSLMDDYQELNEGFGEGVSFRGRILVEIAVEILSGGAQESKFSKALKELKLSSKDKDSKSSKGSSKDKADKADDGKGQQATDKTNSTEVEVESFAVPPEDRWLAEFELEFDGHDCCLGAGHGISSCNRDSRRLQSTLDQIVPEKYEDFLLFGAFFEATMIDRKIGDKPISFEVSIGNFGNLIDGGSHHGSKKKSAELTEEDVLPLLHEGEKDVAHDTVISMASTTHPEKPLVTDGNRNYNYLPFGAKKPCEEGIEEVRELVKVSEEAPEEKMKTALRDFISQSRAFISEAENKPKMLSQTALDKKRLTLCRQELKAMADEAEGVLQQQKKKLSLDEMTREAQNFVEKIHFLVDEPQHTIPDIFIWMLSNNKRVAYARVPAKDLLYSPIQEQMGKHCGKIKTHFLKLPGKRPAGWTVQAKVDIYLWLGSTRYSNAILDNLPLGYEAEMPSKSLGTHQPPSALLYQGPLARSITTIQPHTSIPVIWLLLLAPAFSQGASKDGDYLIHSDLETKTKTLHTQHVFQLRAHMYQARGLIAADSNGLSDPFAKVTFLSQCQTTKVISQTLSPTWNQMLLFNELVLHGEERELVESPPSVVVELYDSDAVGKPEYLGATVAAPVVTLADQDYEPPKLSYHPIFCGNLCGGDLLAVFELLQVPSSGLQGLPPTGPPDITQIYPVPSNIRPVLSKYRVEVLFWGVREMKKVQLLSVDRPQVLIECGGRGVKSCVIQSYKNNPNFSVQAEAFEVELPENELLHPPLSICVVDWRAFGRSTLVGTYTINCLKQFLCKSREPLALTSQTDGARARPDSLAATESSELVRSSQELTPDHVYVDIEPPPTVVPDSAQAQTATVVDIPDSSPMLEPEHKPVAQGPPRDGHAKQDPRKPSRRSTKRRKRTIADESAENVIDWWSKYYASVKKAQKANEKEHNHKDKKVTEAKPDEVVLEMDDGSPKKKRDKMLKKKPKDDGNDTIPNLAVLKIYDGDLESEFNNFEDWVKTFELFRGKSTEDDHGLDGDRVIGKFKGSFCIYKSPEDSTSEDSGQLRIQQGIPPNHPIQVLIRVYIVAAFNLSPADPDGKSDPYIVLRLGKTEIKDRDKYIPKQLNPVFGRSFEIQATFPKESLLSVLIYDHDMIGSDDLIGETKIDLENRFYSKHRAICGLQSQYEIEGYNAWRDTSKPTEILTKLCKDNKLDGPHFRPGKIQIGNKVFSGKTVFTEDDSEEMVESYEHLALKVLHSWEDIPEVGCRLVPEHIETRPLYHKDKPGMEQGRLQMWVDMFPKDTPQLGPPVDISPRKPKGYELRVTIWNTEDVILEDENIFTGQKSSDIYVKGWIKGLEDDRQETDVHYNSLTGEGNFNWRFLFPFQYLPAEKQMVIAKRENIFSLEKMECKTPAVLVLQVWDFERLSSDDFLGSLEMNLNSFPRAAKSAKACDLSKFENASEENKISIFQQKRVRGWWPFAKSKELTRRHGCQAIVNQGCDIHHKRSQRQKQALTPTPHYRDKQSQPTPYGVSSLYCGKVEAEFHLVTAEEAEKNPVGKARKEPEPLAKPNRPDTSFSWFVSPFKCLYHLIWKNYKKYIIIAFILIILIVFLVLFIYTLPGAISRRIVVGGS</sequence>
<dbReference type="Pfam" id="PF08151">
    <property type="entry name" value="FerI"/>
    <property type="match status" value="1"/>
</dbReference>
<accession>A0ABQ0FJH3</accession>
<proteinExistence type="predicted"/>
<dbReference type="InterPro" id="IPR000008">
    <property type="entry name" value="C2_dom"/>
</dbReference>
<keyword evidence="6 10" id="KW-1133">Transmembrane helix</keyword>
<evidence type="ECO:0000256" key="6">
    <source>
        <dbReference type="ARBA" id="ARBA00022989"/>
    </source>
</evidence>
<evidence type="ECO:0000256" key="3">
    <source>
        <dbReference type="ARBA" id="ARBA00022723"/>
    </source>
</evidence>
<gene>
    <name evidence="12" type="ORF">APTSU1_001462400</name>
</gene>
<dbReference type="Pfam" id="PF22901">
    <property type="entry name" value="dsrm_Ferlin"/>
    <property type="match status" value="1"/>
</dbReference>
<keyword evidence="7 10" id="KW-0472">Membrane</keyword>
<dbReference type="PANTHER" id="PTHR12546">
    <property type="entry name" value="FER-1-LIKE"/>
    <property type="match status" value="1"/>
</dbReference>
<dbReference type="InterPro" id="IPR037720">
    <property type="entry name" value="C2B_Ferlin"/>
</dbReference>
<evidence type="ECO:0000256" key="5">
    <source>
        <dbReference type="ARBA" id="ARBA00022837"/>
    </source>
</evidence>
<dbReference type="InterPro" id="IPR012968">
    <property type="entry name" value="FerIin_dom"/>
</dbReference>
<feature type="domain" description="C2" evidence="11">
    <location>
        <begin position="1408"/>
        <end position="1527"/>
    </location>
</feature>
<dbReference type="InterPro" id="IPR012561">
    <property type="entry name" value="Ferlin_B-domain"/>
</dbReference>
<dbReference type="SMART" id="SM01202">
    <property type="entry name" value="FerI"/>
    <property type="match status" value="1"/>
</dbReference>
<dbReference type="SMART" id="SM01201">
    <property type="entry name" value="FerB"/>
    <property type="match status" value="1"/>
</dbReference>
<dbReference type="CDD" id="cd04017">
    <property type="entry name" value="C2D_Ferlin"/>
    <property type="match status" value="1"/>
</dbReference>
<dbReference type="Gene3D" id="2.60.40.150">
    <property type="entry name" value="C2 domain"/>
    <property type="match status" value="5"/>
</dbReference>
<dbReference type="CDD" id="cd04037">
    <property type="entry name" value="C2E_Ferlin"/>
    <property type="match status" value="1"/>
</dbReference>
<keyword evidence="5" id="KW-0106">Calcium</keyword>
<evidence type="ECO:0000256" key="9">
    <source>
        <dbReference type="SAM" id="MobiDB-lite"/>
    </source>
</evidence>
<keyword evidence="13" id="KW-1185">Reference proteome</keyword>
<dbReference type="Proteomes" id="UP001623349">
    <property type="component" value="Unassembled WGS sequence"/>
</dbReference>
<evidence type="ECO:0000256" key="2">
    <source>
        <dbReference type="ARBA" id="ARBA00022692"/>
    </source>
</evidence>
<dbReference type="SUPFAM" id="SSF49562">
    <property type="entry name" value="C2 domain (Calcium/lipid-binding domain, CaLB)"/>
    <property type="match status" value="6"/>
</dbReference>
<feature type="compositionally biased region" description="Polar residues" evidence="9">
    <location>
        <begin position="1181"/>
        <end position="1194"/>
    </location>
</feature>
<evidence type="ECO:0000256" key="8">
    <source>
        <dbReference type="SAM" id="Coils"/>
    </source>
</evidence>
<dbReference type="EMBL" id="BAAFST010000015">
    <property type="protein sequence ID" value="GAB1299388.1"/>
    <property type="molecule type" value="Genomic_DNA"/>
</dbReference>
<evidence type="ECO:0000256" key="10">
    <source>
        <dbReference type="SAM" id="Phobius"/>
    </source>
</evidence>
<dbReference type="InterPro" id="IPR037725">
    <property type="entry name" value="C2F_Ferlin"/>
</dbReference>
<feature type="compositionally biased region" description="Basic and acidic residues" evidence="9">
    <location>
        <begin position="1244"/>
        <end position="1254"/>
    </location>
</feature>
<feature type="region of interest" description="Disordered" evidence="9">
    <location>
        <begin position="1290"/>
        <end position="1338"/>
    </location>
</feature>
<name>A0ABQ0FJH3_APOSI</name>
<evidence type="ECO:0000259" key="11">
    <source>
        <dbReference type="PROSITE" id="PS50004"/>
    </source>
</evidence>
<feature type="region of interest" description="Disordered" evidence="9">
    <location>
        <begin position="1166"/>
        <end position="1268"/>
    </location>
</feature>
<dbReference type="CDD" id="cd08374">
    <property type="entry name" value="C2F_Ferlin"/>
    <property type="match status" value="1"/>
</dbReference>
<dbReference type="InterPro" id="IPR037721">
    <property type="entry name" value="Ferlin"/>
</dbReference>
<organism evidence="12 13">
    <name type="scientific">Apodemus speciosus</name>
    <name type="common">Large Japanese field mouse</name>
    <dbReference type="NCBI Taxonomy" id="105296"/>
    <lineage>
        <taxon>Eukaryota</taxon>
        <taxon>Metazoa</taxon>
        <taxon>Chordata</taxon>
        <taxon>Craniata</taxon>
        <taxon>Vertebrata</taxon>
        <taxon>Euteleostomi</taxon>
        <taxon>Mammalia</taxon>
        <taxon>Eutheria</taxon>
        <taxon>Euarchontoglires</taxon>
        <taxon>Glires</taxon>
        <taxon>Rodentia</taxon>
        <taxon>Myomorpha</taxon>
        <taxon>Muroidea</taxon>
        <taxon>Muridae</taxon>
        <taxon>Murinae</taxon>
        <taxon>Apodemus</taxon>
    </lineage>
</organism>
<dbReference type="Pfam" id="PF08150">
    <property type="entry name" value="FerB"/>
    <property type="match status" value="1"/>
</dbReference>